<feature type="transmembrane region" description="Helical" evidence="7">
    <location>
        <begin position="168"/>
        <end position="192"/>
    </location>
</feature>
<comment type="subcellular location">
    <subcellularLocation>
        <location evidence="1 7">Cell membrane</location>
        <topology evidence="1 7">Multi-pass membrane protein</topology>
    </subcellularLocation>
</comment>
<organism evidence="9 10">
    <name type="scientific">Candidatus Paenalcaligenes intestinipullorum</name>
    <dbReference type="NCBI Taxonomy" id="2838718"/>
    <lineage>
        <taxon>Bacteria</taxon>
        <taxon>Pseudomonadati</taxon>
        <taxon>Pseudomonadota</taxon>
        <taxon>Betaproteobacteria</taxon>
        <taxon>Burkholderiales</taxon>
        <taxon>Alcaligenaceae</taxon>
        <taxon>Paenalcaligenes</taxon>
    </lineage>
</organism>
<evidence type="ECO:0000256" key="5">
    <source>
        <dbReference type="ARBA" id="ARBA00022989"/>
    </source>
</evidence>
<dbReference type="Gene3D" id="1.10.3720.10">
    <property type="entry name" value="MetI-like"/>
    <property type="match status" value="1"/>
</dbReference>
<keyword evidence="4 7" id="KW-0812">Transmembrane</keyword>
<feature type="domain" description="ABC transmembrane type-1" evidence="8">
    <location>
        <begin position="58"/>
        <end position="238"/>
    </location>
</feature>
<feature type="transmembrane region" description="Helical" evidence="7">
    <location>
        <begin position="124"/>
        <end position="147"/>
    </location>
</feature>
<dbReference type="Proteomes" id="UP000823889">
    <property type="component" value="Unassembled WGS sequence"/>
</dbReference>
<dbReference type="FunFam" id="1.10.3720.10:FF:000003">
    <property type="entry name" value="Aliphatic sulfonate ABC transporter permease"/>
    <property type="match status" value="1"/>
</dbReference>
<feature type="transmembrane region" description="Helical" evidence="7">
    <location>
        <begin position="7"/>
        <end position="28"/>
    </location>
</feature>
<evidence type="ECO:0000313" key="9">
    <source>
        <dbReference type="EMBL" id="HJD43548.1"/>
    </source>
</evidence>
<reference evidence="9" key="1">
    <citation type="journal article" date="2021" name="PeerJ">
        <title>Extensive microbial diversity within the chicken gut microbiome revealed by metagenomics and culture.</title>
        <authorList>
            <person name="Gilroy R."/>
            <person name="Ravi A."/>
            <person name="Getino M."/>
            <person name="Pursley I."/>
            <person name="Horton D.L."/>
            <person name="Alikhan N.F."/>
            <person name="Baker D."/>
            <person name="Gharbi K."/>
            <person name="Hall N."/>
            <person name="Watson M."/>
            <person name="Adriaenssens E.M."/>
            <person name="Foster-Nyarko E."/>
            <person name="Jarju S."/>
            <person name="Secka A."/>
            <person name="Antonio M."/>
            <person name="Oren A."/>
            <person name="Chaudhuri R.R."/>
            <person name="La Ragione R."/>
            <person name="Hildebrand F."/>
            <person name="Pallen M.J."/>
        </authorList>
    </citation>
    <scope>NUCLEOTIDE SEQUENCE</scope>
    <source>
        <strain evidence="9">9264</strain>
    </source>
</reference>
<evidence type="ECO:0000256" key="4">
    <source>
        <dbReference type="ARBA" id="ARBA00022692"/>
    </source>
</evidence>
<dbReference type="GO" id="GO:0005886">
    <property type="term" value="C:plasma membrane"/>
    <property type="evidence" value="ECO:0007669"/>
    <property type="project" value="UniProtKB-SubCell"/>
</dbReference>
<proteinExistence type="inferred from homology"/>
<keyword evidence="6 7" id="KW-0472">Membrane</keyword>
<dbReference type="EMBL" id="DWUQ01000015">
    <property type="protein sequence ID" value="HJD43548.1"/>
    <property type="molecule type" value="Genomic_DNA"/>
</dbReference>
<dbReference type="InterPro" id="IPR035906">
    <property type="entry name" value="MetI-like_sf"/>
</dbReference>
<feature type="transmembrane region" description="Helical" evidence="7">
    <location>
        <begin position="220"/>
        <end position="242"/>
    </location>
</feature>
<dbReference type="GO" id="GO:0042918">
    <property type="term" value="P:alkanesulfonate transmembrane transport"/>
    <property type="evidence" value="ECO:0007669"/>
    <property type="project" value="UniProtKB-ARBA"/>
</dbReference>
<evidence type="ECO:0000256" key="6">
    <source>
        <dbReference type="ARBA" id="ARBA00023136"/>
    </source>
</evidence>
<feature type="transmembrane region" description="Helical" evidence="7">
    <location>
        <begin position="65"/>
        <end position="87"/>
    </location>
</feature>
<keyword evidence="5 7" id="KW-1133">Transmembrane helix</keyword>
<evidence type="ECO:0000256" key="2">
    <source>
        <dbReference type="ARBA" id="ARBA00022448"/>
    </source>
</evidence>
<evidence type="ECO:0000256" key="7">
    <source>
        <dbReference type="RuleBase" id="RU363032"/>
    </source>
</evidence>
<dbReference type="SUPFAM" id="SSF161098">
    <property type="entry name" value="MetI-like"/>
    <property type="match status" value="1"/>
</dbReference>
<name>A0A9D2U948_9BURK</name>
<protein>
    <submittedName>
        <fullName evidence="9">ABC transporter permease</fullName>
    </submittedName>
</protein>
<dbReference type="CDD" id="cd06261">
    <property type="entry name" value="TM_PBP2"/>
    <property type="match status" value="1"/>
</dbReference>
<keyword evidence="3" id="KW-1003">Cell membrane</keyword>
<dbReference type="InterPro" id="IPR000515">
    <property type="entry name" value="MetI-like"/>
</dbReference>
<comment type="caution">
    <text evidence="9">The sequence shown here is derived from an EMBL/GenBank/DDBJ whole genome shotgun (WGS) entry which is preliminary data.</text>
</comment>
<evidence type="ECO:0000313" key="10">
    <source>
        <dbReference type="Proteomes" id="UP000823889"/>
    </source>
</evidence>
<dbReference type="PANTHER" id="PTHR30151">
    <property type="entry name" value="ALKANE SULFONATE ABC TRANSPORTER-RELATED, MEMBRANE SUBUNIT"/>
    <property type="match status" value="1"/>
</dbReference>
<dbReference type="Pfam" id="PF00528">
    <property type="entry name" value="BPD_transp_1"/>
    <property type="match status" value="1"/>
</dbReference>
<feature type="transmembrane region" description="Helical" evidence="7">
    <location>
        <begin position="99"/>
        <end position="118"/>
    </location>
</feature>
<keyword evidence="2 7" id="KW-0813">Transport</keyword>
<dbReference type="GO" id="GO:0010438">
    <property type="term" value="P:cellular response to sulfur starvation"/>
    <property type="evidence" value="ECO:0007669"/>
    <property type="project" value="TreeGrafter"/>
</dbReference>
<accession>A0A9D2U948</accession>
<evidence type="ECO:0000259" key="8">
    <source>
        <dbReference type="PROSITE" id="PS50928"/>
    </source>
</evidence>
<evidence type="ECO:0000256" key="3">
    <source>
        <dbReference type="ARBA" id="ARBA00022475"/>
    </source>
</evidence>
<dbReference type="AlphaFoldDB" id="A0A9D2U948"/>
<gene>
    <name evidence="9" type="ORF">H9906_00780</name>
</gene>
<comment type="similarity">
    <text evidence="7">Belongs to the binding-protein-dependent transport system permease family.</text>
</comment>
<dbReference type="PROSITE" id="PS50928">
    <property type="entry name" value="ABC_TM1"/>
    <property type="match status" value="1"/>
</dbReference>
<reference evidence="9" key="2">
    <citation type="submission" date="2021-04" db="EMBL/GenBank/DDBJ databases">
        <authorList>
            <person name="Gilroy R."/>
        </authorList>
    </citation>
    <scope>NUCLEOTIDE SEQUENCE</scope>
    <source>
        <strain evidence="9">9264</strain>
    </source>
</reference>
<evidence type="ECO:0000256" key="1">
    <source>
        <dbReference type="ARBA" id="ARBA00004651"/>
    </source>
</evidence>
<dbReference type="PANTHER" id="PTHR30151:SF25">
    <property type="entry name" value="TAURINE TRANSPORT SYSTEM PERMEASE PROTEIN TAUC"/>
    <property type="match status" value="1"/>
</dbReference>
<sequence length="249" mass="27574">MDSRLRGLYGLIGLGILIGLWWMGIHLWGSRLAQQFSPGLALQTTWELLTQEEIWWHISLSLKRVAVGLGLAIILGVPLGLLMGFLPRLNALLTPSFQFLRMISPLSWMPIAVMAFGIGDASIYFLLTFAAVWPVILNTTAGVQAINPQWLELGKSLAATRTETLLHIVLPAILGHVLTGLRLAVGIVWIVLVPSEMLGVDAGLGYFVLDTRDRMAYAELMAAILVIGLLGFLLDSSLRWLFHRWIKRL</sequence>